<organism evidence="1 2">
    <name type="scientific">Candidatus Avoscillospira stercoripullorum</name>
    <dbReference type="NCBI Taxonomy" id="2840709"/>
    <lineage>
        <taxon>Bacteria</taxon>
        <taxon>Bacillati</taxon>
        <taxon>Bacillota</taxon>
        <taxon>Clostridia</taxon>
        <taxon>Eubacteriales</taxon>
        <taxon>Oscillospiraceae</taxon>
        <taxon>Oscillospiraceae incertae sedis</taxon>
        <taxon>Candidatus Avoscillospira</taxon>
    </lineage>
</organism>
<name>A0A9D1A7F9_9FIRM</name>
<comment type="caution">
    <text evidence="1">The sequence shown here is derived from an EMBL/GenBank/DDBJ whole genome shotgun (WGS) entry which is preliminary data.</text>
</comment>
<protein>
    <recommendedName>
        <fullName evidence="3">Lipoprotein</fullName>
    </recommendedName>
</protein>
<sequence>MKRHIPLLAICLVCFLFLGCTVSEVSITQGRHLRETGYMVDFRTYSLQLEGVTVQMEARGYEESTLKDAAQLVEADLSALTAVGGAPVQEVEVYLVEETVSGLPQTAAGHVFCTVSDVKDGSYRPALAQAAFSFPKLWQSVGLASYVFDAPVEEAALKSYCEDPETGLILSLFELYFSPVFADGETCLMARQAARSITAYWVEQEGFVAFSCLEDPAEAVASWAEQQNIAAPTLPEGAASVAQLSLDVVQENQMVLKGDGRFIWYLEPMDWSSTASDFYQKLCRYYAGADLLLEEMEAALPRSFAAVKAIAHEEIAVELVSSDTTSLARPADLTIILGAGNTFWHELTHVLTPNPLLLENSWLCEGLATLFAGQVETKYGMIH</sequence>
<dbReference type="Proteomes" id="UP000824258">
    <property type="component" value="Unassembled WGS sequence"/>
</dbReference>
<dbReference type="AlphaFoldDB" id="A0A9D1A7F9"/>
<reference evidence="1" key="2">
    <citation type="journal article" date="2021" name="PeerJ">
        <title>Extensive microbial diversity within the chicken gut microbiome revealed by metagenomics and culture.</title>
        <authorList>
            <person name="Gilroy R."/>
            <person name="Ravi A."/>
            <person name="Getino M."/>
            <person name="Pursley I."/>
            <person name="Horton D.L."/>
            <person name="Alikhan N.F."/>
            <person name="Baker D."/>
            <person name="Gharbi K."/>
            <person name="Hall N."/>
            <person name="Watson M."/>
            <person name="Adriaenssens E.M."/>
            <person name="Foster-Nyarko E."/>
            <person name="Jarju S."/>
            <person name="Secka A."/>
            <person name="Antonio M."/>
            <person name="Oren A."/>
            <person name="Chaudhuri R.R."/>
            <person name="La Ragione R."/>
            <person name="Hildebrand F."/>
            <person name="Pallen M.J."/>
        </authorList>
    </citation>
    <scope>NUCLEOTIDE SEQUENCE</scope>
    <source>
        <strain evidence="1">ChiHjej9B8-7071</strain>
    </source>
</reference>
<evidence type="ECO:0000313" key="1">
    <source>
        <dbReference type="EMBL" id="HIR09328.1"/>
    </source>
</evidence>
<feature type="non-terminal residue" evidence="1">
    <location>
        <position position="383"/>
    </location>
</feature>
<gene>
    <name evidence="1" type="ORF">IAA70_02870</name>
</gene>
<dbReference type="PROSITE" id="PS51257">
    <property type="entry name" value="PROKAR_LIPOPROTEIN"/>
    <property type="match status" value="1"/>
</dbReference>
<evidence type="ECO:0000313" key="2">
    <source>
        <dbReference type="Proteomes" id="UP000824258"/>
    </source>
</evidence>
<accession>A0A9D1A7F9</accession>
<proteinExistence type="predicted"/>
<evidence type="ECO:0008006" key="3">
    <source>
        <dbReference type="Google" id="ProtNLM"/>
    </source>
</evidence>
<dbReference type="EMBL" id="DVGD01000079">
    <property type="protein sequence ID" value="HIR09328.1"/>
    <property type="molecule type" value="Genomic_DNA"/>
</dbReference>
<reference evidence="1" key="1">
    <citation type="submission" date="2020-10" db="EMBL/GenBank/DDBJ databases">
        <authorList>
            <person name="Gilroy R."/>
        </authorList>
    </citation>
    <scope>NUCLEOTIDE SEQUENCE</scope>
    <source>
        <strain evidence="1">ChiHjej9B8-7071</strain>
    </source>
</reference>